<feature type="signal peptide" evidence="1">
    <location>
        <begin position="1"/>
        <end position="23"/>
    </location>
</feature>
<evidence type="ECO:0000259" key="2">
    <source>
        <dbReference type="Pfam" id="PF10988"/>
    </source>
</evidence>
<name>A0A223P1M3_9SPHI</name>
<accession>A0A223P1M3</accession>
<organism evidence="3 4">
    <name type="scientific">Mucilaginibacter xinganensis</name>
    <dbReference type="NCBI Taxonomy" id="1234841"/>
    <lineage>
        <taxon>Bacteria</taxon>
        <taxon>Pseudomonadati</taxon>
        <taxon>Bacteroidota</taxon>
        <taxon>Sphingobacteriia</taxon>
        <taxon>Sphingobacteriales</taxon>
        <taxon>Sphingobacteriaceae</taxon>
        <taxon>Mucilaginibacter</taxon>
    </lineage>
</organism>
<dbReference type="EMBL" id="CP022743">
    <property type="protein sequence ID" value="ASU36033.1"/>
    <property type="molecule type" value="Genomic_DNA"/>
</dbReference>
<dbReference type="InterPro" id="IPR021255">
    <property type="entry name" value="DUF2807"/>
</dbReference>
<dbReference type="Gene3D" id="2.160.20.120">
    <property type="match status" value="1"/>
</dbReference>
<dbReference type="Pfam" id="PF10988">
    <property type="entry name" value="DUF2807"/>
    <property type="match status" value="1"/>
</dbReference>
<protein>
    <recommendedName>
        <fullName evidence="2">Putative auto-transporter adhesin head GIN domain-containing protein</fullName>
    </recommendedName>
</protein>
<feature type="domain" description="Putative auto-transporter adhesin head GIN" evidence="2">
    <location>
        <begin position="34"/>
        <end position="217"/>
    </location>
</feature>
<evidence type="ECO:0000313" key="4">
    <source>
        <dbReference type="Proteomes" id="UP000215002"/>
    </source>
</evidence>
<sequence>MKRIAYTLFAAVLLSSATLKASAQSEESRQVSGFNSIASGGAFDVHVKINGTESLKIQGDADAVKEIETKVEDGHLQVKFRHHDNWNHENYGPIHIYITAKSLSGLANAGSGSIKVEGTVSGDKVNVVLSGSGSISSAVKAGDFHVVLSGSGSINLTGSADETKISISGSGDVNGKEFKTNTASVAIAGSGNAHLGADKSISASIVGSGNVVYNGNATISDTRTVGSGRLSRQN</sequence>
<dbReference type="OrthoDB" id="794214at2"/>
<feature type="chain" id="PRO_5012556074" description="Putative auto-transporter adhesin head GIN domain-containing protein" evidence="1">
    <location>
        <begin position="24"/>
        <end position="234"/>
    </location>
</feature>
<evidence type="ECO:0000313" key="3">
    <source>
        <dbReference type="EMBL" id="ASU36033.1"/>
    </source>
</evidence>
<evidence type="ECO:0000256" key="1">
    <source>
        <dbReference type="SAM" id="SignalP"/>
    </source>
</evidence>
<keyword evidence="1" id="KW-0732">Signal</keyword>
<reference evidence="3 4" key="1">
    <citation type="submission" date="2017-08" db="EMBL/GenBank/DDBJ databases">
        <title>Complete genome sequence of Mucilaginibacter sp. strain BJC16-A31.</title>
        <authorList>
            <consortium name="Henan University of Science and Technology"/>
            <person name="You X."/>
        </authorList>
    </citation>
    <scope>NUCLEOTIDE SEQUENCE [LARGE SCALE GENOMIC DNA]</scope>
    <source>
        <strain evidence="3 4">BJC16-A31</strain>
    </source>
</reference>
<dbReference type="RefSeq" id="WP_094572117.1">
    <property type="nucleotide sequence ID" value="NZ_CP022743.1"/>
</dbReference>
<dbReference type="Proteomes" id="UP000215002">
    <property type="component" value="Chromosome"/>
</dbReference>
<dbReference type="AlphaFoldDB" id="A0A223P1M3"/>
<keyword evidence="4" id="KW-1185">Reference proteome</keyword>
<dbReference type="KEGG" id="muc:MuYL_4148"/>
<proteinExistence type="predicted"/>
<gene>
    <name evidence="3" type="ORF">MuYL_4148</name>
</gene>